<evidence type="ECO:0000256" key="6">
    <source>
        <dbReference type="ARBA" id="ARBA00038255"/>
    </source>
</evidence>
<dbReference type="InterPro" id="IPR019775">
    <property type="entry name" value="WD40_repeat_CS"/>
</dbReference>
<dbReference type="Proteomes" id="UP000510647">
    <property type="component" value="Chromosome 3"/>
</dbReference>
<dbReference type="PANTHER" id="PTHR14344:SF3">
    <property type="entry name" value="WD REPEAT-CONTAINING PROTEIN 6"/>
    <property type="match status" value="1"/>
</dbReference>
<keyword evidence="9" id="KW-1185">Reference proteome</keyword>
<feature type="repeat" description="WD" evidence="7">
    <location>
        <begin position="175"/>
        <end position="216"/>
    </location>
</feature>
<dbReference type="AlphaFoldDB" id="A0A7H9HR06"/>
<keyword evidence="3 7" id="KW-0853">WD repeat</keyword>
<comment type="similarity">
    <text evidence="6">Belongs to the WD repeat WDR6 family.</text>
</comment>
<dbReference type="Gene3D" id="2.130.10.10">
    <property type="entry name" value="YVTN repeat-like/Quinoprotein amine dehydrogenase"/>
    <property type="match status" value="3"/>
</dbReference>
<dbReference type="PROSITE" id="PS50294">
    <property type="entry name" value="WD_REPEATS_REGION"/>
    <property type="match status" value="1"/>
</dbReference>
<dbReference type="OrthoDB" id="66881at2759"/>
<comment type="subcellular location">
    <subcellularLocation>
        <location evidence="1">Cytoplasm</location>
    </subcellularLocation>
</comment>
<dbReference type="GO" id="GO:0005737">
    <property type="term" value="C:cytoplasm"/>
    <property type="evidence" value="ECO:0007669"/>
    <property type="project" value="UniProtKB-SubCell"/>
</dbReference>
<evidence type="ECO:0000256" key="5">
    <source>
        <dbReference type="ARBA" id="ARBA00022737"/>
    </source>
</evidence>
<dbReference type="GO" id="GO:0030488">
    <property type="term" value="P:tRNA methylation"/>
    <property type="evidence" value="ECO:0007669"/>
    <property type="project" value="TreeGrafter"/>
</dbReference>
<keyword evidence="2" id="KW-0963">Cytoplasm</keyword>
<name>A0A7H9HR06_9SACH</name>
<evidence type="ECO:0000256" key="3">
    <source>
        <dbReference type="ARBA" id="ARBA00022574"/>
    </source>
</evidence>
<dbReference type="SUPFAM" id="SSF82171">
    <property type="entry name" value="DPP6 N-terminal domain-like"/>
    <property type="match status" value="1"/>
</dbReference>
<dbReference type="EMBL" id="CP059269">
    <property type="protein sequence ID" value="QLQ79739.1"/>
    <property type="molecule type" value="Genomic_DNA"/>
</dbReference>
<feature type="repeat" description="WD" evidence="7">
    <location>
        <begin position="217"/>
        <end position="250"/>
    </location>
</feature>
<evidence type="ECO:0000313" key="8">
    <source>
        <dbReference type="EMBL" id="QLQ79739.1"/>
    </source>
</evidence>
<dbReference type="SUPFAM" id="SSF50978">
    <property type="entry name" value="WD40 repeat-like"/>
    <property type="match status" value="2"/>
</dbReference>
<keyword evidence="4" id="KW-0819">tRNA processing</keyword>
<dbReference type="InterPro" id="IPR015943">
    <property type="entry name" value="WD40/YVTN_repeat-like_dom_sf"/>
</dbReference>
<reference evidence="8 9" key="1">
    <citation type="submission" date="2020-06" db="EMBL/GenBank/DDBJ databases">
        <title>The yeast mating-type switching endonuclease HO is a domesticated member of an unorthodox homing genetic element family.</title>
        <authorList>
            <person name="Coughlan A.Y."/>
            <person name="Lombardi L."/>
            <person name="Braun-Galleani S."/>
            <person name="Martos A.R."/>
            <person name="Galeote V."/>
            <person name="Bigey F."/>
            <person name="Dequin S."/>
            <person name="Byrne K.P."/>
            <person name="Wolfe K.H."/>
        </authorList>
    </citation>
    <scope>NUCLEOTIDE SEQUENCE [LARGE SCALE GENOMIC DNA]</scope>
    <source>
        <strain evidence="8 9">CBS2947</strain>
    </source>
</reference>
<accession>A0A7H9HR06</accession>
<dbReference type="InterPro" id="IPR051973">
    <property type="entry name" value="tRNA_Anticodon_Mtase-Reg"/>
</dbReference>
<sequence length="999" mass="112493">MEYLAHYGPSLCVKFHGDLVYAANGPFLHCYNYHTGELKRRCRIFHRNKIHGICIGKDGGLLLYGGNSVLIADLQDVNERTCLMEREKSVNGWIISGEFSYSGDQVYLLTSYNKVIICDKFGRFMMNKSLREEKSILYSGSITVYSQDKVYINAGTVMGGILLWDLYAEKMVHNLKGHEGSIFFVTESADGRYVASCSDDRSIRLWDLRTGELLSVGWGHTARIWNLKFFDSGNRIVSVSEDCTCRVWEICQRGNNIDLIQQNIYEVHLTKNVWGVDVDSTGRKVVTTGNDGRIKITNLGDQLGTEEEQKCYTVEEIFDRTNVPLEKGEIIKGFEWFDFGLVAITSTGKIFLLSSTKDSWIYLTKNDKFSSYSITHGVPDENVIVFANNRGDLLLLKFSDDGERIVAKTEYHCSNLSKTTNCLIRKDSSSALLVLLESPNPRDHLVCLKFSLSTLTHLDTYHFTKPANFVSTCIDVHQNFLLIGSRFSTLAVYDLTATASMPYVIRNLNPGDTTTSIKHVEDQGSSSLFSVTNRDGYYNIIKVNLTQDASHRIIHSNKIVRGFLEGADFDDRGDFITFGFKSSLFYVYNETACYEVFSHICGGAHRQWKLSQDSKSYTLVYIKASDIYIKRFKKAATRETLFAGIHGREIRDITVQKHRKFNDGFLFCTASEDTTMKLMHIEPKSGRLTNYWTQRKHVSGLQRCQFINETLMISCSAREELFLWEIDAQAECSRPYMTLRQTLPTSSGNPDLRIMDFDVKFDSKGENFIMATVYSDSAIKLWLYNHKENSFSLILSGHYKTCCLLNVLLEVLRDQLYLITSPTDGHLVYYNISNQIPFKIDVDDNSLTFGDLKLCESELPEFDCKLQVHQSGIKTIDSVMKTNGDLVIFTGGDDNALGITVASVNKSTAKICARVADFQEKAAASTITSCNLICNATKLLTTSVDQTLRLWSVTEEKLVLIDSSYTTIADTGSSDCVSIDESTNLALVGGVGLSVVQLS</sequence>
<protein>
    <submittedName>
        <fullName evidence="8">Uncharacterized protein</fullName>
    </submittedName>
</protein>
<evidence type="ECO:0000256" key="7">
    <source>
        <dbReference type="PROSITE-ProRule" id="PRU00221"/>
    </source>
</evidence>
<dbReference type="Pfam" id="PF00400">
    <property type="entry name" value="WD40"/>
    <property type="match status" value="3"/>
</dbReference>
<evidence type="ECO:0000256" key="4">
    <source>
        <dbReference type="ARBA" id="ARBA00022694"/>
    </source>
</evidence>
<dbReference type="InterPro" id="IPR001680">
    <property type="entry name" value="WD40_rpt"/>
</dbReference>
<proteinExistence type="inferred from homology"/>
<dbReference type="PROSITE" id="PS00678">
    <property type="entry name" value="WD_REPEATS_1"/>
    <property type="match status" value="2"/>
</dbReference>
<organism evidence="8 9">
    <name type="scientific">Torulaspora globosa</name>
    <dbReference type="NCBI Taxonomy" id="48254"/>
    <lineage>
        <taxon>Eukaryota</taxon>
        <taxon>Fungi</taxon>
        <taxon>Dikarya</taxon>
        <taxon>Ascomycota</taxon>
        <taxon>Saccharomycotina</taxon>
        <taxon>Saccharomycetes</taxon>
        <taxon>Saccharomycetales</taxon>
        <taxon>Saccharomycetaceae</taxon>
        <taxon>Torulaspora</taxon>
    </lineage>
</organism>
<dbReference type="InterPro" id="IPR036322">
    <property type="entry name" value="WD40_repeat_dom_sf"/>
</dbReference>
<evidence type="ECO:0000256" key="1">
    <source>
        <dbReference type="ARBA" id="ARBA00004496"/>
    </source>
</evidence>
<evidence type="ECO:0000256" key="2">
    <source>
        <dbReference type="ARBA" id="ARBA00022490"/>
    </source>
</evidence>
<dbReference type="SMART" id="SM00320">
    <property type="entry name" value="WD40"/>
    <property type="match status" value="6"/>
</dbReference>
<dbReference type="PANTHER" id="PTHR14344">
    <property type="entry name" value="WD REPEAT PROTEIN"/>
    <property type="match status" value="1"/>
</dbReference>
<dbReference type="PROSITE" id="PS50082">
    <property type="entry name" value="WD_REPEATS_2"/>
    <property type="match status" value="2"/>
</dbReference>
<keyword evidence="5" id="KW-0677">Repeat</keyword>
<gene>
    <name evidence="8" type="ORF">HG537_0C03880</name>
</gene>
<evidence type="ECO:0000313" key="9">
    <source>
        <dbReference type="Proteomes" id="UP000510647"/>
    </source>
</evidence>